<evidence type="ECO:0000256" key="3">
    <source>
        <dbReference type="ARBA" id="ARBA00022833"/>
    </source>
</evidence>
<dbReference type="SMART" id="SM00249">
    <property type="entry name" value="PHD"/>
    <property type="match status" value="1"/>
</dbReference>
<keyword evidence="3" id="KW-0862">Zinc</keyword>
<name>A0A131YW53_RHIAP</name>
<dbReference type="InterPro" id="IPR011335">
    <property type="entry name" value="Restrct_endonuc-II-like"/>
</dbReference>
<dbReference type="Pfam" id="PF00628">
    <property type="entry name" value="PHD"/>
    <property type="match status" value="1"/>
</dbReference>
<protein>
    <recommendedName>
        <fullName evidence="4">Zinc finger PHD-type domain-containing protein</fullName>
    </recommendedName>
</protein>
<dbReference type="InterPro" id="IPR001965">
    <property type="entry name" value="Znf_PHD"/>
</dbReference>
<dbReference type="Gene3D" id="3.30.40.10">
    <property type="entry name" value="Zinc/RING finger domain, C3HC4 (zinc finger)"/>
    <property type="match status" value="1"/>
</dbReference>
<proteinExistence type="predicted"/>
<keyword evidence="1" id="KW-0479">Metal-binding</keyword>
<dbReference type="InterPro" id="IPR011604">
    <property type="entry name" value="PDDEXK-like_dom_sf"/>
</dbReference>
<dbReference type="Gene3D" id="3.90.320.10">
    <property type="match status" value="1"/>
</dbReference>
<sequence>MASCECCGKSVAEIKCPASLKGASFKDASKNPQYLNTNLQLKQDQAYYTQVQAQMAATKLHRAYFLVCTGVSFAVELISFNKSFWSLAEPKAASFLSANVFPELQTKLILKQRECAKETCYGHGTKSGRIVQCSLCTANFHLKCIKLKRTPKSWTCSECQLVRGPG</sequence>
<dbReference type="InterPro" id="IPR011011">
    <property type="entry name" value="Znf_FYVE_PHD"/>
</dbReference>
<evidence type="ECO:0000313" key="5">
    <source>
        <dbReference type="EMBL" id="JAP83414.1"/>
    </source>
</evidence>
<evidence type="ECO:0000256" key="2">
    <source>
        <dbReference type="ARBA" id="ARBA00022771"/>
    </source>
</evidence>
<keyword evidence="2" id="KW-0863">Zinc-finger</keyword>
<dbReference type="GO" id="GO:0006281">
    <property type="term" value="P:DNA repair"/>
    <property type="evidence" value="ECO:0007669"/>
    <property type="project" value="UniProtKB-ARBA"/>
</dbReference>
<evidence type="ECO:0000259" key="4">
    <source>
        <dbReference type="SMART" id="SM00249"/>
    </source>
</evidence>
<dbReference type="SUPFAM" id="SSF57903">
    <property type="entry name" value="FYVE/PHD zinc finger"/>
    <property type="match status" value="1"/>
</dbReference>
<dbReference type="GO" id="GO:0008270">
    <property type="term" value="F:zinc ion binding"/>
    <property type="evidence" value="ECO:0007669"/>
    <property type="project" value="UniProtKB-KW"/>
</dbReference>
<accession>A0A131YW53</accession>
<reference evidence="5" key="1">
    <citation type="journal article" date="2016" name="Ticks Tick Borne Dis.">
        <title>De novo assembly and annotation of the salivary gland transcriptome of Rhipicephalus appendiculatus male and female ticks during blood feeding.</title>
        <authorList>
            <person name="de Castro M.H."/>
            <person name="de Klerk D."/>
            <person name="Pienaar R."/>
            <person name="Latif A.A."/>
            <person name="Rees D.J."/>
            <person name="Mans B.J."/>
        </authorList>
    </citation>
    <scope>NUCLEOTIDE SEQUENCE</scope>
    <source>
        <tissue evidence="5">Salivary glands</tissue>
    </source>
</reference>
<dbReference type="SUPFAM" id="SSF52980">
    <property type="entry name" value="Restriction endonuclease-like"/>
    <property type="match status" value="1"/>
</dbReference>
<dbReference type="InterPro" id="IPR013083">
    <property type="entry name" value="Znf_RING/FYVE/PHD"/>
</dbReference>
<dbReference type="AlphaFoldDB" id="A0A131YW53"/>
<organism evidence="5">
    <name type="scientific">Rhipicephalus appendiculatus</name>
    <name type="common">Brown ear tick</name>
    <dbReference type="NCBI Taxonomy" id="34631"/>
    <lineage>
        <taxon>Eukaryota</taxon>
        <taxon>Metazoa</taxon>
        <taxon>Ecdysozoa</taxon>
        <taxon>Arthropoda</taxon>
        <taxon>Chelicerata</taxon>
        <taxon>Arachnida</taxon>
        <taxon>Acari</taxon>
        <taxon>Parasitiformes</taxon>
        <taxon>Ixodida</taxon>
        <taxon>Ixodoidea</taxon>
        <taxon>Ixodidae</taxon>
        <taxon>Rhipicephalinae</taxon>
        <taxon>Rhipicephalus</taxon>
        <taxon>Rhipicephalus</taxon>
    </lineage>
</organism>
<dbReference type="EMBL" id="GEDV01005143">
    <property type="protein sequence ID" value="JAP83414.1"/>
    <property type="molecule type" value="Transcribed_RNA"/>
</dbReference>
<dbReference type="PANTHER" id="PTHR47526:SF3">
    <property type="entry name" value="PHD-TYPE DOMAIN-CONTAINING PROTEIN"/>
    <property type="match status" value="1"/>
</dbReference>
<dbReference type="InterPro" id="IPR019787">
    <property type="entry name" value="Znf_PHD-finger"/>
</dbReference>
<dbReference type="PANTHER" id="PTHR47526">
    <property type="entry name" value="ATP-DEPENDENT DNA HELICASE"/>
    <property type="match status" value="1"/>
</dbReference>
<evidence type="ECO:0000256" key="1">
    <source>
        <dbReference type="ARBA" id="ARBA00022723"/>
    </source>
</evidence>
<feature type="domain" description="Zinc finger PHD-type" evidence="4">
    <location>
        <begin position="119"/>
        <end position="160"/>
    </location>
</feature>